<dbReference type="Proteomes" id="UP000033047">
    <property type="component" value="Unassembled WGS sequence"/>
</dbReference>
<name>A0A0F5ILF5_9BACT</name>
<evidence type="ECO:0000256" key="1">
    <source>
        <dbReference type="ARBA" id="ARBA00008779"/>
    </source>
</evidence>
<evidence type="ECO:0000256" key="2">
    <source>
        <dbReference type="ARBA" id="ARBA00022723"/>
    </source>
</evidence>
<protein>
    <recommendedName>
        <fullName evidence="6">Sulfatase N-terminal domain-containing protein</fullName>
    </recommendedName>
</protein>
<dbReference type="GO" id="GO:0046872">
    <property type="term" value="F:metal ion binding"/>
    <property type="evidence" value="ECO:0007669"/>
    <property type="project" value="UniProtKB-KW"/>
</dbReference>
<dbReference type="NCBIfam" id="NF010322">
    <property type="entry name" value="PRK13759.1"/>
    <property type="match status" value="1"/>
</dbReference>
<organism evidence="7 8">
    <name type="scientific">Parabacteroides goldsteinii DSM 19448 = WAL 12034</name>
    <dbReference type="NCBI Taxonomy" id="927665"/>
    <lineage>
        <taxon>Bacteria</taxon>
        <taxon>Pseudomonadati</taxon>
        <taxon>Bacteroidota</taxon>
        <taxon>Bacteroidia</taxon>
        <taxon>Bacteroidales</taxon>
        <taxon>Tannerellaceae</taxon>
        <taxon>Parabacteroides</taxon>
    </lineage>
</organism>
<dbReference type="AlphaFoldDB" id="A0A0F5ILF5"/>
<dbReference type="InterPro" id="IPR024607">
    <property type="entry name" value="Sulfatase_CS"/>
</dbReference>
<evidence type="ECO:0000313" key="7">
    <source>
        <dbReference type="EMBL" id="KKB45947.1"/>
    </source>
</evidence>
<evidence type="ECO:0000259" key="6">
    <source>
        <dbReference type="Pfam" id="PF00884"/>
    </source>
</evidence>
<dbReference type="GO" id="GO:0004065">
    <property type="term" value="F:arylsulfatase activity"/>
    <property type="evidence" value="ECO:0007669"/>
    <property type="project" value="TreeGrafter"/>
</dbReference>
<sequence>MKRRAFLKSSLLAGAGVGVNHSAQSITSSLNEQNNGQEEKKKKPHVIFIMTDQHRGDALGCMGNKAVISPNIDKLAAEGTLFVNGYSSAPSSTPGRAGLLTGLSPWHHGMLGYGRMAEQYKYEMPQMLRNLGYFTFGIGKMHWFPQKALHGFHATLIDESGRIESKDFISDYREWFQLNAPGQNPDLTGIGWNDHGARVYKLDERLHPTTWTGQTACELIRNYNNDQPLFLKVSFARPHSPYDPPKRYLDMYKNADIPKPVIGDWCGKYAEHLDPEKAASDAPFGNFGDEYAVKSRRHYYANITFIDDQIGQIIETLKEKGMYDDAVICFTADHGDMLGDHYHWRKTYPYEGSAHIPYIVKWPSYVKKSVPNGTKIEQPVELRDFLPTFIDLAGGAVPPDMDGSSLLKLVQGHGDEWRKYIDMEHATCYSADNYWCALTDGKLKYVWNLHNGKEQLFDLVKDPGELTDCSAKAEYAKQLKELRGEMVKHLSERGEAFVKDGKLMTLEKTMLYSPNFPQK</sequence>
<accession>A0A0F5ILF5</accession>
<evidence type="ECO:0000313" key="8">
    <source>
        <dbReference type="Proteomes" id="UP000033047"/>
    </source>
</evidence>
<dbReference type="PANTHER" id="PTHR42693">
    <property type="entry name" value="ARYLSULFATASE FAMILY MEMBER"/>
    <property type="match status" value="1"/>
</dbReference>
<feature type="modified residue" description="3-oxoalanine (Ser)" evidence="5">
    <location>
        <position position="92"/>
    </location>
</feature>
<proteinExistence type="inferred from homology"/>
<comment type="caution">
    <text evidence="7">The sequence shown here is derived from an EMBL/GenBank/DDBJ whole genome shotgun (WGS) entry which is preliminary data.</text>
</comment>
<dbReference type="PROSITE" id="PS00149">
    <property type="entry name" value="SULFATASE_2"/>
    <property type="match status" value="1"/>
</dbReference>
<dbReference type="EMBL" id="AQHV01000027">
    <property type="protein sequence ID" value="KKB45947.1"/>
    <property type="molecule type" value="Genomic_DNA"/>
</dbReference>
<evidence type="ECO:0000256" key="3">
    <source>
        <dbReference type="ARBA" id="ARBA00022801"/>
    </source>
</evidence>
<dbReference type="InterPro" id="IPR050738">
    <property type="entry name" value="Sulfatase"/>
</dbReference>
<evidence type="ECO:0000256" key="4">
    <source>
        <dbReference type="ARBA" id="ARBA00022837"/>
    </source>
</evidence>
<keyword evidence="4" id="KW-0106">Calcium</keyword>
<gene>
    <name evidence="7" type="ORF">HMPREF1535_04762</name>
</gene>
<dbReference type="InterPro" id="IPR000917">
    <property type="entry name" value="Sulfatase_N"/>
</dbReference>
<dbReference type="HOGENOM" id="CLU_006332_9_2_10"/>
<dbReference type="RefSeq" id="WP_046147763.1">
    <property type="nucleotide sequence ID" value="NZ_KQ033914.1"/>
</dbReference>
<comment type="similarity">
    <text evidence="1">Belongs to the sulfatase family.</text>
</comment>
<evidence type="ECO:0000256" key="5">
    <source>
        <dbReference type="PIRSR" id="PIRSR600917-52"/>
    </source>
</evidence>
<dbReference type="SUPFAM" id="SSF53649">
    <property type="entry name" value="Alkaline phosphatase-like"/>
    <property type="match status" value="1"/>
</dbReference>
<reference evidence="7 8" key="1">
    <citation type="submission" date="2013-04" db="EMBL/GenBank/DDBJ databases">
        <title>The Genome Sequence of Parabacteroides goldsteinii DSM 19448.</title>
        <authorList>
            <consortium name="The Broad Institute Genomics Platform"/>
            <person name="Earl A."/>
            <person name="Ward D."/>
            <person name="Feldgarden M."/>
            <person name="Gevers D."/>
            <person name="Martens E."/>
            <person name="Sakamoto M."/>
            <person name="Benno Y."/>
            <person name="Song Y."/>
            <person name="Liu C."/>
            <person name="Lee J."/>
            <person name="Bolanos M."/>
            <person name="Vaisanen M.L."/>
            <person name="Finegold S.M."/>
            <person name="Walker B."/>
            <person name="Young S."/>
            <person name="Zeng Q."/>
            <person name="Gargeya S."/>
            <person name="Fitzgerald M."/>
            <person name="Haas B."/>
            <person name="Abouelleil A."/>
            <person name="Allen A.W."/>
            <person name="Alvarado L."/>
            <person name="Arachchi H.M."/>
            <person name="Berlin A.M."/>
            <person name="Chapman S.B."/>
            <person name="Gainer-Dewar J."/>
            <person name="Goldberg J."/>
            <person name="Griggs A."/>
            <person name="Gujja S."/>
            <person name="Hansen M."/>
            <person name="Howarth C."/>
            <person name="Imamovic A."/>
            <person name="Ireland A."/>
            <person name="Larimer J."/>
            <person name="McCowan C."/>
            <person name="Murphy C."/>
            <person name="Pearson M."/>
            <person name="Poon T.W."/>
            <person name="Priest M."/>
            <person name="Roberts A."/>
            <person name="Saif S."/>
            <person name="Shea T."/>
            <person name="Sisk P."/>
            <person name="Sykes S."/>
            <person name="Wortman J."/>
            <person name="Nusbaum C."/>
            <person name="Birren B."/>
        </authorList>
    </citation>
    <scope>NUCLEOTIDE SEQUENCE [LARGE SCALE GENOMIC DNA]</scope>
    <source>
        <strain evidence="7 8">DSM 19448</strain>
    </source>
</reference>
<dbReference type="Gene3D" id="3.40.720.10">
    <property type="entry name" value="Alkaline Phosphatase, subunit A"/>
    <property type="match status" value="1"/>
</dbReference>
<keyword evidence="2" id="KW-0479">Metal-binding</keyword>
<dbReference type="Pfam" id="PF00884">
    <property type="entry name" value="Sulfatase"/>
    <property type="match status" value="1"/>
</dbReference>
<dbReference type="InterPro" id="IPR017850">
    <property type="entry name" value="Alkaline_phosphatase_core_sf"/>
</dbReference>
<comment type="PTM">
    <text evidence="5">The conversion to 3-oxoalanine (also known as C-formylglycine, FGly), of a serine or cysteine residue in prokaryotes and of a cysteine residue in eukaryotes, is critical for catalytic activity.</text>
</comment>
<keyword evidence="3" id="KW-0378">Hydrolase</keyword>
<feature type="domain" description="Sulfatase N-terminal" evidence="6">
    <location>
        <begin position="44"/>
        <end position="394"/>
    </location>
</feature>
<dbReference type="PANTHER" id="PTHR42693:SF53">
    <property type="entry name" value="ENDO-4-O-SULFATASE"/>
    <property type="match status" value="1"/>
</dbReference>
<dbReference type="PATRIC" id="fig|927665.4.peg.4883"/>
<dbReference type="STRING" id="927665.HMPREF1535_04762"/>